<feature type="compositionally biased region" description="Basic and acidic residues" evidence="1">
    <location>
        <begin position="95"/>
        <end position="108"/>
    </location>
</feature>
<dbReference type="Proteomes" id="UP000707451">
    <property type="component" value="Unassembled WGS sequence"/>
</dbReference>
<dbReference type="EMBL" id="JAHRHY010000008">
    <property type="protein sequence ID" value="KAG9067439.1"/>
    <property type="molecule type" value="Genomic_DNA"/>
</dbReference>
<reference evidence="3" key="1">
    <citation type="submission" date="2021-06" db="EMBL/GenBank/DDBJ databases">
        <title>Genome Sequence of Mortierella hyaline Strain SCG-10, a Cold-Adapted, Nitrate-Reducing Fungus Isolated from Soil in Minnesota, USA.</title>
        <authorList>
            <person name="Aldossari N."/>
        </authorList>
    </citation>
    <scope>NUCLEOTIDE SEQUENCE</scope>
    <source>
        <strain evidence="3">SCG-10</strain>
    </source>
</reference>
<feature type="chain" id="PRO_5040136977" evidence="2">
    <location>
        <begin position="22"/>
        <end position="144"/>
    </location>
</feature>
<evidence type="ECO:0000313" key="3">
    <source>
        <dbReference type="EMBL" id="KAG9067439.1"/>
    </source>
</evidence>
<dbReference type="OrthoDB" id="10451151at2759"/>
<proteinExistence type="predicted"/>
<feature type="region of interest" description="Disordered" evidence="1">
    <location>
        <begin position="60"/>
        <end position="108"/>
    </location>
</feature>
<feature type="signal peptide" evidence="2">
    <location>
        <begin position="1"/>
        <end position="21"/>
    </location>
</feature>
<gene>
    <name evidence="3" type="ORF">KI688_012222</name>
</gene>
<evidence type="ECO:0000313" key="4">
    <source>
        <dbReference type="Proteomes" id="UP000707451"/>
    </source>
</evidence>
<organism evidence="3 4">
    <name type="scientific">Linnemannia hyalina</name>
    <dbReference type="NCBI Taxonomy" id="64524"/>
    <lineage>
        <taxon>Eukaryota</taxon>
        <taxon>Fungi</taxon>
        <taxon>Fungi incertae sedis</taxon>
        <taxon>Mucoromycota</taxon>
        <taxon>Mortierellomycotina</taxon>
        <taxon>Mortierellomycetes</taxon>
        <taxon>Mortierellales</taxon>
        <taxon>Mortierellaceae</taxon>
        <taxon>Linnemannia</taxon>
    </lineage>
</organism>
<sequence>MNVGSLTKIGLILVALVLAKGDHCCCVSAGLGLSRTLLGKTVMGKGEQYCHEQAEVQKEENPALALGDEEQRRKKKSGQARAPMVGAAAAGHGHSVREAESESGLCHEEERNPATLTVCSEGRAYAVNGDGCQVVAGGRAGNSP</sequence>
<dbReference type="AlphaFoldDB" id="A0A9P7XWZ3"/>
<keyword evidence="4" id="KW-1185">Reference proteome</keyword>
<protein>
    <submittedName>
        <fullName evidence="3">Uncharacterized protein</fullName>
    </submittedName>
</protein>
<keyword evidence="2" id="KW-0732">Signal</keyword>
<accession>A0A9P7XWZ3</accession>
<name>A0A9P7XWZ3_9FUNG</name>
<comment type="caution">
    <text evidence="3">The sequence shown here is derived from an EMBL/GenBank/DDBJ whole genome shotgun (WGS) entry which is preliminary data.</text>
</comment>
<evidence type="ECO:0000256" key="1">
    <source>
        <dbReference type="SAM" id="MobiDB-lite"/>
    </source>
</evidence>
<evidence type="ECO:0000256" key="2">
    <source>
        <dbReference type="SAM" id="SignalP"/>
    </source>
</evidence>
<feature type="compositionally biased region" description="Low complexity" evidence="1">
    <location>
        <begin position="79"/>
        <end position="93"/>
    </location>
</feature>